<organism evidence="1 2">
    <name type="scientific">Romanomermis culicivorax</name>
    <name type="common">Nematode worm</name>
    <dbReference type="NCBI Taxonomy" id="13658"/>
    <lineage>
        <taxon>Eukaryota</taxon>
        <taxon>Metazoa</taxon>
        <taxon>Ecdysozoa</taxon>
        <taxon>Nematoda</taxon>
        <taxon>Enoplea</taxon>
        <taxon>Dorylaimia</taxon>
        <taxon>Mermithida</taxon>
        <taxon>Mermithoidea</taxon>
        <taxon>Mermithidae</taxon>
        <taxon>Romanomermis</taxon>
    </lineage>
</organism>
<accession>A0A915J0V1</accession>
<keyword evidence="1" id="KW-1185">Reference proteome</keyword>
<evidence type="ECO:0000313" key="2">
    <source>
        <dbReference type="WBParaSite" id="nRc.2.0.1.t19538-RA"/>
    </source>
</evidence>
<sequence length="88" mass="9913">MGEKNGKCQLWIEDVVFEKMSQIHFWDVYNTWYHRTSNSSPGFLKNPPTSAPTNGIPATLKLNSIGNAIFRCDQSAVLSPVQTEARNK</sequence>
<dbReference type="WBParaSite" id="nRc.2.0.1.t19538-RA">
    <property type="protein sequence ID" value="nRc.2.0.1.t19538-RA"/>
    <property type="gene ID" value="nRc.2.0.1.g19538"/>
</dbReference>
<protein>
    <submittedName>
        <fullName evidence="2">Uncharacterized protein</fullName>
    </submittedName>
</protein>
<proteinExistence type="predicted"/>
<dbReference type="Proteomes" id="UP000887565">
    <property type="component" value="Unplaced"/>
</dbReference>
<dbReference type="AlphaFoldDB" id="A0A915J0V1"/>
<evidence type="ECO:0000313" key="1">
    <source>
        <dbReference type="Proteomes" id="UP000887565"/>
    </source>
</evidence>
<reference evidence="2" key="1">
    <citation type="submission" date="2022-11" db="UniProtKB">
        <authorList>
            <consortium name="WormBaseParasite"/>
        </authorList>
    </citation>
    <scope>IDENTIFICATION</scope>
</reference>
<name>A0A915J0V1_ROMCU</name>